<reference evidence="1 2" key="1">
    <citation type="journal article" date="2019" name="Sci. Rep.">
        <title>Orb-weaving spider Araneus ventricosus genome elucidates the spidroin gene catalogue.</title>
        <authorList>
            <person name="Kono N."/>
            <person name="Nakamura H."/>
            <person name="Ohtoshi R."/>
            <person name="Moran D.A.P."/>
            <person name="Shinohara A."/>
            <person name="Yoshida Y."/>
            <person name="Fujiwara M."/>
            <person name="Mori M."/>
            <person name="Tomita M."/>
            <person name="Arakawa K."/>
        </authorList>
    </citation>
    <scope>NUCLEOTIDE SEQUENCE [LARGE SCALE GENOMIC DNA]</scope>
</reference>
<proteinExistence type="predicted"/>
<feature type="non-terminal residue" evidence="1">
    <location>
        <position position="72"/>
    </location>
</feature>
<evidence type="ECO:0000313" key="2">
    <source>
        <dbReference type="Proteomes" id="UP000499080"/>
    </source>
</evidence>
<dbReference type="OrthoDB" id="6466459at2759"/>
<organism evidence="1 2">
    <name type="scientific">Araneus ventricosus</name>
    <name type="common">Orbweaver spider</name>
    <name type="synonym">Epeira ventricosa</name>
    <dbReference type="NCBI Taxonomy" id="182803"/>
    <lineage>
        <taxon>Eukaryota</taxon>
        <taxon>Metazoa</taxon>
        <taxon>Ecdysozoa</taxon>
        <taxon>Arthropoda</taxon>
        <taxon>Chelicerata</taxon>
        <taxon>Arachnida</taxon>
        <taxon>Araneae</taxon>
        <taxon>Araneomorphae</taxon>
        <taxon>Entelegynae</taxon>
        <taxon>Araneoidea</taxon>
        <taxon>Araneidae</taxon>
        <taxon>Araneus</taxon>
    </lineage>
</organism>
<dbReference type="Proteomes" id="UP000499080">
    <property type="component" value="Unassembled WGS sequence"/>
</dbReference>
<keyword evidence="2" id="KW-1185">Reference proteome</keyword>
<dbReference type="EMBL" id="BGPR01159377">
    <property type="protein sequence ID" value="GBL89921.1"/>
    <property type="molecule type" value="Genomic_DNA"/>
</dbReference>
<dbReference type="AlphaFoldDB" id="A0A4Y2BC84"/>
<gene>
    <name evidence="1" type="ORF">AVEN_28151_1</name>
</gene>
<sequence>MAIEDNPTEDLQIVIKADKKPIEGSERVFNTPALNEVAIIIAGNDFEERDIVLTMCSNELKNICGTQITCLT</sequence>
<protein>
    <submittedName>
        <fullName evidence="1">Uncharacterized protein</fullName>
    </submittedName>
</protein>
<name>A0A4Y2BC84_ARAVE</name>
<evidence type="ECO:0000313" key="1">
    <source>
        <dbReference type="EMBL" id="GBL89921.1"/>
    </source>
</evidence>
<accession>A0A4Y2BC84</accession>
<comment type="caution">
    <text evidence="1">The sequence shown here is derived from an EMBL/GenBank/DDBJ whole genome shotgun (WGS) entry which is preliminary data.</text>
</comment>